<keyword evidence="1" id="KW-0677">Repeat</keyword>
<feature type="repeat" description="TPR" evidence="3">
    <location>
        <begin position="84"/>
        <end position="117"/>
    </location>
</feature>
<dbReference type="PROSITE" id="PS51257">
    <property type="entry name" value="PROKAR_LIPOPROTEIN"/>
    <property type="match status" value="1"/>
</dbReference>
<dbReference type="PANTHER" id="PTHR44858:SF1">
    <property type="entry name" value="UDP-N-ACETYLGLUCOSAMINE--PEPTIDE N-ACETYLGLUCOSAMINYLTRANSFERASE SPINDLY-RELATED"/>
    <property type="match status" value="1"/>
</dbReference>
<feature type="chain" id="PRO_5003334477" evidence="4">
    <location>
        <begin position="21"/>
        <end position="269"/>
    </location>
</feature>
<dbReference type="Gene3D" id="1.25.40.10">
    <property type="entry name" value="Tetratricopeptide repeat domain"/>
    <property type="match status" value="1"/>
</dbReference>
<reference evidence="5 6" key="1">
    <citation type="journal article" date="2011" name="J. Bacteriol.">
        <title>Complete genome sequence of the plant pathogen Ralstonia solanacearum strain Po82.</title>
        <authorList>
            <person name="Xu J."/>
            <person name="Zheng H.J."/>
            <person name="Liu L."/>
            <person name="Pan Z.C."/>
            <person name="Prior P."/>
            <person name="Tang B."/>
            <person name="Xu J.S."/>
            <person name="Zhang H."/>
            <person name="Tian Q."/>
            <person name="Zhang L.Q."/>
            <person name="Feng J."/>
        </authorList>
    </citation>
    <scope>NUCLEOTIDE SEQUENCE [LARGE SCALE GENOMIC DNA]</scope>
    <source>
        <strain evidence="5 6">Po82</strain>
    </source>
</reference>
<accession>F6G320</accession>
<evidence type="ECO:0000256" key="2">
    <source>
        <dbReference type="ARBA" id="ARBA00022803"/>
    </source>
</evidence>
<evidence type="ECO:0000256" key="4">
    <source>
        <dbReference type="SAM" id="SignalP"/>
    </source>
</evidence>
<dbReference type="EMBL" id="CP002819">
    <property type="protein sequence ID" value="AEG69453.1"/>
    <property type="molecule type" value="Genomic_DNA"/>
</dbReference>
<dbReference type="KEGG" id="rsn:RSPO_c02156"/>
<dbReference type="InterPro" id="IPR019734">
    <property type="entry name" value="TPR_rpt"/>
</dbReference>
<dbReference type="eggNOG" id="COG3063">
    <property type="taxonomic scope" value="Bacteria"/>
</dbReference>
<feature type="repeat" description="TPR" evidence="3">
    <location>
        <begin position="50"/>
        <end position="83"/>
    </location>
</feature>
<name>F6G320_RALS8</name>
<feature type="signal peptide" evidence="4">
    <location>
        <begin position="1"/>
        <end position="20"/>
    </location>
</feature>
<dbReference type="InterPro" id="IPR050498">
    <property type="entry name" value="Ycf3"/>
</dbReference>
<dbReference type="InterPro" id="IPR013360">
    <property type="entry name" value="Pilus_4_PilW"/>
</dbReference>
<organism evidence="5 6">
    <name type="scientific">Ralstonia solanacearum (strain Po82)</name>
    <dbReference type="NCBI Taxonomy" id="1031711"/>
    <lineage>
        <taxon>Bacteria</taxon>
        <taxon>Pseudomonadati</taxon>
        <taxon>Pseudomonadota</taxon>
        <taxon>Betaproteobacteria</taxon>
        <taxon>Burkholderiales</taxon>
        <taxon>Burkholderiaceae</taxon>
        <taxon>Ralstonia</taxon>
        <taxon>Ralstonia solanacearum species complex</taxon>
    </lineage>
</organism>
<dbReference type="NCBIfam" id="TIGR02521">
    <property type="entry name" value="type_IV_pilW"/>
    <property type="match status" value="1"/>
</dbReference>
<evidence type="ECO:0000256" key="3">
    <source>
        <dbReference type="PROSITE-ProRule" id="PRU00339"/>
    </source>
</evidence>
<dbReference type="SMART" id="SM00028">
    <property type="entry name" value="TPR"/>
    <property type="match status" value="3"/>
</dbReference>
<proteinExistence type="predicted"/>
<dbReference type="InterPro" id="IPR011990">
    <property type="entry name" value="TPR-like_helical_dom_sf"/>
</dbReference>
<evidence type="ECO:0000256" key="1">
    <source>
        <dbReference type="ARBA" id="ARBA00022737"/>
    </source>
</evidence>
<dbReference type="PATRIC" id="fig|1031711.3.peg.2101"/>
<dbReference type="Pfam" id="PF14559">
    <property type="entry name" value="TPR_19"/>
    <property type="match status" value="1"/>
</dbReference>
<dbReference type="PROSITE" id="PS50005">
    <property type="entry name" value="TPR"/>
    <property type="match status" value="3"/>
</dbReference>
<dbReference type="HOGENOM" id="CLU_003728_7_0_4"/>
<dbReference type="RefSeq" id="WP_014617321.1">
    <property type="nucleotide sequence ID" value="NC_017574.1"/>
</dbReference>
<protein>
    <submittedName>
        <fullName evidence="5">Type 4 fimbrial biogenesis protein</fullName>
    </submittedName>
</protein>
<dbReference type="SUPFAM" id="SSF48452">
    <property type="entry name" value="TPR-like"/>
    <property type="match status" value="1"/>
</dbReference>
<dbReference type="Pfam" id="PF13181">
    <property type="entry name" value="TPR_8"/>
    <property type="match status" value="1"/>
</dbReference>
<dbReference type="AlphaFoldDB" id="F6G320"/>
<dbReference type="PANTHER" id="PTHR44858">
    <property type="entry name" value="TETRATRICOPEPTIDE REPEAT PROTEIN 6"/>
    <property type="match status" value="1"/>
</dbReference>
<evidence type="ECO:0000313" key="6">
    <source>
        <dbReference type="Proteomes" id="UP000007953"/>
    </source>
</evidence>
<keyword evidence="2 3" id="KW-0802">TPR repeat</keyword>
<sequence>MKRWSIAVSLILTLAAAGCALPPPPVQTVQTVQTQEVKTLSDQTDIGRRAAIRLQLATQYLEAGQAATALDEIKNAIAVDPSVPGAYHIRALAYMNLGQHELADDSFRRALAVQPNDGDLLNNYGWFLCSQGGKPDQGMATLRQAIDAPAAGSPAKPWTNLGVCQMRQGDLDGAEKSLTRATYIDANNPLTNLTLAQLYYKRRDYARAMSFIERVNGRGNQTAESLWLGARIARRLGDVSQQNAWSAQLQRRFPNAPEEAAFERGAWDD</sequence>
<keyword evidence="4" id="KW-0732">Signal</keyword>
<dbReference type="Proteomes" id="UP000007953">
    <property type="component" value="Chromosome"/>
</dbReference>
<gene>
    <name evidence="5" type="primary">pilF</name>
    <name evidence="5" type="ordered locus">RSPO_c02156</name>
</gene>
<feature type="repeat" description="TPR" evidence="3">
    <location>
        <begin position="155"/>
        <end position="188"/>
    </location>
</feature>
<evidence type="ECO:0000313" key="5">
    <source>
        <dbReference type="EMBL" id="AEG69453.1"/>
    </source>
</evidence>